<comment type="caution">
    <text evidence="2">The sequence shown here is derived from an EMBL/GenBank/DDBJ whole genome shotgun (WGS) entry which is preliminary data.</text>
</comment>
<keyword evidence="1" id="KW-0175">Coiled coil</keyword>
<accession>A0A0F9H1E2</accession>
<dbReference type="EMBL" id="LAZR01026306">
    <property type="protein sequence ID" value="KKL69152.1"/>
    <property type="molecule type" value="Genomic_DNA"/>
</dbReference>
<gene>
    <name evidence="2" type="ORF">LCGC14_2117850</name>
</gene>
<proteinExistence type="predicted"/>
<feature type="coiled-coil region" evidence="1">
    <location>
        <begin position="41"/>
        <end position="68"/>
    </location>
</feature>
<protein>
    <submittedName>
        <fullName evidence="2">Uncharacterized protein</fullName>
    </submittedName>
</protein>
<evidence type="ECO:0000313" key="2">
    <source>
        <dbReference type="EMBL" id="KKL69152.1"/>
    </source>
</evidence>
<name>A0A0F9H1E2_9ZZZZ</name>
<dbReference type="AlphaFoldDB" id="A0A0F9H1E2"/>
<organism evidence="2">
    <name type="scientific">marine sediment metagenome</name>
    <dbReference type="NCBI Taxonomy" id="412755"/>
    <lineage>
        <taxon>unclassified sequences</taxon>
        <taxon>metagenomes</taxon>
        <taxon>ecological metagenomes</taxon>
    </lineage>
</organism>
<sequence length="218" mass="24908">MESLKIRITTTQEMLGTTAGNSDIVRDFIASKVKDSKDPNIDKEARAAEEVEAIEKTLEERTEEQLENAMTIFPVQDGKPFIWDYQVKGFLKAAVVALCIESGAYTKEQQKKLGLTKYMYKRTVDNLWFPFPRRIILDMPGDLTVIQRPLRAETMRGERICLAISEAAPIGTVFECEIKYMNPVHHDIIRACLDYGALKGLLQWRNAGFGRFKWEEIA</sequence>
<evidence type="ECO:0000256" key="1">
    <source>
        <dbReference type="SAM" id="Coils"/>
    </source>
</evidence>
<reference evidence="2" key="1">
    <citation type="journal article" date="2015" name="Nature">
        <title>Complex archaea that bridge the gap between prokaryotes and eukaryotes.</title>
        <authorList>
            <person name="Spang A."/>
            <person name="Saw J.H."/>
            <person name="Jorgensen S.L."/>
            <person name="Zaremba-Niedzwiedzka K."/>
            <person name="Martijn J."/>
            <person name="Lind A.E."/>
            <person name="van Eijk R."/>
            <person name="Schleper C."/>
            <person name="Guy L."/>
            <person name="Ettema T.J."/>
        </authorList>
    </citation>
    <scope>NUCLEOTIDE SEQUENCE</scope>
</reference>